<accession>A0AAV5WSY8</accession>
<evidence type="ECO:0000256" key="2">
    <source>
        <dbReference type="SAM" id="MobiDB-lite"/>
    </source>
</evidence>
<feature type="compositionally biased region" description="Basic and acidic residues" evidence="2">
    <location>
        <begin position="55"/>
        <end position="66"/>
    </location>
</feature>
<dbReference type="EMBL" id="BTSY01000006">
    <property type="protein sequence ID" value="GMT33743.1"/>
    <property type="molecule type" value="Genomic_DNA"/>
</dbReference>
<reference evidence="3" key="1">
    <citation type="submission" date="2023-10" db="EMBL/GenBank/DDBJ databases">
        <title>Genome assembly of Pristionchus species.</title>
        <authorList>
            <person name="Yoshida K."/>
            <person name="Sommer R.J."/>
        </authorList>
    </citation>
    <scope>NUCLEOTIDE SEQUENCE</scope>
    <source>
        <strain evidence="3">RS5133</strain>
    </source>
</reference>
<name>A0AAV5WSY8_9BILA</name>
<proteinExistence type="predicted"/>
<evidence type="ECO:0000313" key="4">
    <source>
        <dbReference type="Proteomes" id="UP001432322"/>
    </source>
</evidence>
<keyword evidence="4" id="KW-1185">Reference proteome</keyword>
<dbReference type="Proteomes" id="UP001432322">
    <property type="component" value="Unassembled WGS sequence"/>
</dbReference>
<feature type="region of interest" description="Disordered" evidence="2">
    <location>
        <begin position="401"/>
        <end position="427"/>
    </location>
</feature>
<feature type="region of interest" description="Disordered" evidence="2">
    <location>
        <begin position="21"/>
        <end position="77"/>
    </location>
</feature>
<sequence length="427" mass="48231">SDGMDFIGPSTSTIAIALDGKANGGRYSPASSKKSTLDTSRLRTSSQNSSQASFRDSEQRSLHSDHTNQNGDAMNTVEFSRDSWNRLREHVTTLRRSEETAAEYRRLLDEDHSIQAALTNRELASVKQNAELSLERLTRKVAAMKMRVTKKKMGACDITQAQDKKEMGMHELRMRILKMEEECTTSEEEMTRLRPRLHVLRELLKHRRKQMIEDVIDHFPILTDSAPPPSLTVSTKCACPERHFIRSIHLPWTTRLPGHDDTSLTAGFALLVQMLQLFSSITDSHLRYPLELRAAGAEIATSDGISLSLVSNARYKADRARLDAATTLLLRNLAQLRSDCGVHTKRMERTLFVLDDILRVLARGEQGEMPAVFTRPWECSYSLASLMEQPEDDGKSVVVLHRPLPTDEEEDPSFLSQGVEVEEEEKE</sequence>
<protein>
    <submittedName>
        <fullName evidence="3">Uncharacterized protein</fullName>
    </submittedName>
</protein>
<organism evidence="3 4">
    <name type="scientific">Pristionchus fissidentatus</name>
    <dbReference type="NCBI Taxonomy" id="1538716"/>
    <lineage>
        <taxon>Eukaryota</taxon>
        <taxon>Metazoa</taxon>
        <taxon>Ecdysozoa</taxon>
        <taxon>Nematoda</taxon>
        <taxon>Chromadorea</taxon>
        <taxon>Rhabditida</taxon>
        <taxon>Rhabditina</taxon>
        <taxon>Diplogasteromorpha</taxon>
        <taxon>Diplogasteroidea</taxon>
        <taxon>Neodiplogasteridae</taxon>
        <taxon>Pristionchus</taxon>
    </lineage>
</organism>
<feature type="compositionally biased region" description="Low complexity" evidence="2">
    <location>
        <begin position="37"/>
        <end position="46"/>
    </location>
</feature>
<feature type="non-terminal residue" evidence="3">
    <location>
        <position position="1"/>
    </location>
</feature>
<keyword evidence="1" id="KW-0175">Coiled coil</keyword>
<evidence type="ECO:0000256" key="1">
    <source>
        <dbReference type="SAM" id="Coils"/>
    </source>
</evidence>
<gene>
    <name evidence="3" type="ORF">PFISCL1PPCAC_25040</name>
</gene>
<dbReference type="AlphaFoldDB" id="A0AAV5WSY8"/>
<evidence type="ECO:0000313" key="3">
    <source>
        <dbReference type="EMBL" id="GMT33743.1"/>
    </source>
</evidence>
<feature type="coiled-coil region" evidence="1">
    <location>
        <begin position="120"/>
        <end position="189"/>
    </location>
</feature>
<comment type="caution">
    <text evidence="3">The sequence shown here is derived from an EMBL/GenBank/DDBJ whole genome shotgun (WGS) entry which is preliminary data.</text>
</comment>